<name>A0ABQ8SM19_PERAM</name>
<reference evidence="1 2" key="1">
    <citation type="journal article" date="2022" name="Allergy">
        <title>Genome assembly and annotation of Periplaneta americana reveal a comprehensive cockroach allergen profile.</title>
        <authorList>
            <person name="Wang L."/>
            <person name="Xiong Q."/>
            <person name="Saelim N."/>
            <person name="Wang L."/>
            <person name="Nong W."/>
            <person name="Wan A.T."/>
            <person name="Shi M."/>
            <person name="Liu X."/>
            <person name="Cao Q."/>
            <person name="Hui J.H.L."/>
            <person name="Sookrung N."/>
            <person name="Leung T.F."/>
            <person name="Tungtrongchitr A."/>
            <person name="Tsui S.K.W."/>
        </authorList>
    </citation>
    <scope>NUCLEOTIDE SEQUENCE [LARGE SCALE GENOMIC DNA]</scope>
    <source>
        <strain evidence="1">PWHHKU_190912</strain>
    </source>
</reference>
<sequence>MDLREVEYDGRDWIKLPQDRDRWRAYVRAAMNLRVLKRHFEARHRFSDVRHHLVIAGAIATISSNRCLQFVQCMIGVYKLTPSNGPKERSRRARDLTVLGQSQCNRISSSPDLEALDFHLFELMKDRLRGQHFPDKDAVIAAVTKWLASAG</sequence>
<gene>
    <name evidence="1" type="ORF">ANN_23407</name>
</gene>
<dbReference type="InterPro" id="IPR036397">
    <property type="entry name" value="RNaseH_sf"/>
</dbReference>
<proteinExistence type="predicted"/>
<comment type="caution">
    <text evidence="1">The sequence shown here is derived from an EMBL/GenBank/DDBJ whole genome shotgun (WGS) entry which is preliminary data.</text>
</comment>
<dbReference type="EMBL" id="JAJSOF020000025">
    <property type="protein sequence ID" value="KAJ4434836.1"/>
    <property type="molecule type" value="Genomic_DNA"/>
</dbReference>
<evidence type="ECO:0000313" key="2">
    <source>
        <dbReference type="Proteomes" id="UP001148838"/>
    </source>
</evidence>
<dbReference type="Gene3D" id="3.30.420.10">
    <property type="entry name" value="Ribonuclease H-like superfamily/Ribonuclease H"/>
    <property type="match status" value="1"/>
</dbReference>
<evidence type="ECO:0000313" key="1">
    <source>
        <dbReference type="EMBL" id="KAJ4434836.1"/>
    </source>
</evidence>
<accession>A0ABQ8SM19</accession>
<dbReference type="Proteomes" id="UP001148838">
    <property type="component" value="Unassembled WGS sequence"/>
</dbReference>
<keyword evidence="2" id="KW-1185">Reference proteome</keyword>
<organism evidence="1 2">
    <name type="scientific">Periplaneta americana</name>
    <name type="common">American cockroach</name>
    <name type="synonym">Blatta americana</name>
    <dbReference type="NCBI Taxonomy" id="6978"/>
    <lineage>
        <taxon>Eukaryota</taxon>
        <taxon>Metazoa</taxon>
        <taxon>Ecdysozoa</taxon>
        <taxon>Arthropoda</taxon>
        <taxon>Hexapoda</taxon>
        <taxon>Insecta</taxon>
        <taxon>Pterygota</taxon>
        <taxon>Neoptera</taxon>
        <taxon>Polyneoptera</taxon>
        <taxon>Dictyoptera</taxon>
        <taxon>Blattodea</taxon>
        <taxon>Blattoidea</taxon>
        <taxon>Blattidae</taxon>
        <taxon>Blattinae</taxon>
        <taxon>Periplaneta</taxon>
    </lineage>
</organism>
<protein>
    <submittedName>
        <fullName evidence="1">Uncharacterized protein</fullName>
    </submittedName>
</protein>